<gene>
    <name evidence="3" type="ORF">J121_2096</name>
</gene>
<evidence type="ECO:0000313" key="3">
    <source>
        <dbReference type="EMBL" id="KNH01082.1"/>
    </source>
</evidence>
<accession>A0A0L1KB60</accession>
<dbReference type="STRING" id="1306953.J121_2096"/>
<sequence>MRACVNHIDSDAAFVASPFRRALATANEAAHGKGVAMSKRRSKTALADWLRLRMPTREQMARNKYLQPIAHRFLTPELWRFTRRSVPRGVALGVFASFIIPVGQIFLAAFMALPARANVPLSTLVTFITNPFTFPFWAVVANKLGAFLLKVDLAATGGAAQEEITSGRWAWFIELFADVGVTVLVTIFGFIVLALVGAALGYLVSSVVWRFVVAHRRKRKLRAMARPAARSTAGKLRE</sequence>
<evidence type="ECO:0000313" key="4">
    <source>
        <dbReference type="Proteomes" id="UP000037446"/>
    </source>
</evidence>
<dbReference type="PANTHER" id="PTHR40547:SF1">
    <property type="entry name" value="SLL0298 PROTEIN"/>
    <property type="match status" value="1"/>
</dbReference>
<name>A0A0L1KB60_9SPHN</name>
<feature type="transmembrane region" description="Helical" evidence="1">
    <location>
        <begin position="90"/>
        <end position="113"/>
    </location>
</feature>
<dbReference type="Pfam" id="PF09835">
    <property type="entry name" value="DUF2062"/>
    <property type="match status" value="1"/>
</dbReference>
<feature type="domain" description="DUF2062" evidence="2">
    <location>
        <begin position="67"/>
        <end position="217"/>
    </location>
</feature>
<dbReference type="AlphaFoldDB" id="A0A0L1KB60"/>
<keyword evidence="1" id="KW-1133">Transmembrane helix</keyword>
<reference evidence="3" key="1">
    <citation type="submission" date="2015-02" db="EMBL/GenBank/DDBJ databases">
        <authorList>
            <person name="Chooi Y.-H."/>
        </authorList>
    </citation>
    <scope>NUCLEOTIDE SEQUENCE [LARGE SCALE GENOMIC DNA]</scope>
    <source>
        <strain evidence="3">LAMA 915</strain>
    </source>
</reference>
<keyword evidence="1" id="KW-0812">Transmembrane</keyword>
<evidence type="ECO:0000256" key="1">
    <source>
        <dbReference type="SAM" id="Phobius"/>
    </source>
</evidence>
<dbReference type="PATRIC" id="fig|1306953.7.peg.2172"/>
<dbReference type="Proteomes" id="UP000037446">
    <property type="component" value="Unassembled WGS sequence"/>
</dbReference>
<dbReference type="PANTHER" id="PTHR40547">
    <property type="entry name" value="SLL0298 PROTEIN"/>
    <property type="match status" value="1"/>
</dbReference>
<protein>
    <submittedName>
        <fullName evidence="3">Membrane protein</fullName>
    </submittedName>
</protein>
<organism evidence="3 4">
    <name type="scientific">Qipengyuania citrea LAMA 915</name>
    <dbReference type="NCBI Taxonomy" id="1306953"/>
    <lineage>
        <taxon>Bacteria</taxon>
        <taxon>Pseudomonadati</taxon>
        <taxon>Pseudomonadota</taxon>
        <taxon>Alphaproteobacteria</taxon>
        <taxon>Sphingomonadales</taxon>
        <taxon>Erythrobacteraceae</taxon>
        <taxon>Qipengyuania</taxon>
    </lineage>
</organism>
<dbReference type="InterPro" id="IPR018639">
    <property type="entry name" value="DUF2062"/>
</dbReference>
<feature type="transmembrane region" description="Helical" evidence="1">
    <location>
        <begin position="179"/>
        <end position="212"/>
    </location>
</feature>
<dbReference type="EMBL" id="JYNE01000027">
    <property type="protein sequence ID" value="KNH01082.1"/>
    <property type="molecule type" value="Genomic_DNA"/>
</dbReference>
<comment type="caution">
    <text evidence="3">The sequence shown here is derived from an EMBL/GenBank/DDBJ whole genome shotgun (WGS) entry which is preliminary data.</text>
</comment>
<evidence type="ECO:0000259" key="2">
    <source>
        <dbReference type="Pfam" id="PF09835"/>
    </source>
</evidence>
<keyword evidence="1" id="KW-0472">Membrane</keyword>
<proteinExistence type="predicted"/>